<accession>A0ABN7T9V4</accession>
<evidence type="ECO:0000313" key="2">
    <source>
        <dbReference type="Proteomes" id="UP001158576"/>
    </source>
</evidence>
<reference evidence="1 2" key="1">
    <citation type="submission" date="2021-04" db="EMBL/GenBank/DDBJ databases">
        <authorList>
            <person name="Bliznina A."/>
        </authorList>
    </citation>
    <scope>NUCLEOTIDE SEQUENCE [LARGE SCALE GENOMIC DNA]</scope>
</reference>
<sequence>MDESVKSVSTVLCNHSFHSQCLKIGRLHLPSLSIYANSVESGKLRASFAETLAAGDAHKSTLRSISRTHLRQSSLGLRSRLFRPSTGYERKLRENRRDEGQFERFGSKDSNRVIETLHCRVYSVQLEEQRKYWEEKLEVNGLCERSCPPPRKRLRSVTEKAVKAFTELQNERSMTRSMVETRTAQAHVFTSFLAARLRMSSNSI</sequence>
<evidence type="ECO:0000313" key="1">
    <source>
        <dbReference type="EMBL" id="CAG5114435.1"/>
    </source>
</evidence>
<protein>
    <submittedName>
        <fullName evidence="1">Oidioi.mRNA.OKI2018_I69.chrUn_7.g17250.t1.c ds</fullName>
    </submittedName>
</protein>
<dbReference type="Proteomes" id="UP001158576">
    <property type="component" value="Unassembled WGS sequence"/>
</dbReference>
<dbReference type="EMBL" id="CAJRAX010000011">
    <property type="protein sequence ID" value="CAG5114435.1"/>
    <property type="molecule type" value="Genomic_DNA"/>
</dbReference>
<gene>
    <name evidence="1" type="ORF">OKIOD_LOCUS17253</name>
</gene>
<proteinExistence type="predicted"/>
<name>A0ABN7T9V4_OIKDI</name>
<comment type="caution">
    <text evidence="1">The sequence shown here is derived from an EMBL/GenBank/DDBJ whole genome shotgun (WGS) entry which is preliminary data.</text>
</comment>
<organism evidence="1 2">
    <name type="scientific">Oikopleura dioica</name>
    <name type="common">Tunicate</name>
    <dbReference type="NCBI Taxonomy" id="34765"/>
    <lineage>
        <taxon>Eukaryota</taxon>
        <taxon>Metazoa</taxon>
        <taxon>Chordata</taxon>
        <taxon>Tunicata</taxon>
        <taxon>Appendicularia</taxon>
        <taxon>Copelata</taxon>
        <taxon>Oikopleuridae</taxon>
        <taxon>Oikopleura</taxon>
    </lineage>
</organism>
<keyword evidence="2" id="KW-1185">Reference proteome</keyword>